<dbReference type="SUPFAM" id="SSF46955">
    <property type="entry name" value="Putative DNA-binding domain"/>
    <property type="match status" value="1"/>
</dbReference>
<keyword evidence="2 3" id="KW-0802">TPR repeat</keyword>
<dbReference type="InterPro" id="IPR050498">
    <property type="entry name" value="Ycf3"/>
</dbReference>
<dbReference type="GO" id="GO:0006355">
    <property type="term" value="P:regulation of DNA-templated transcription"/>
    <property type="evidence" value="ECO:0007669"/>
    <property type="project" value="InterPro"/>
</dbReference>
<dbReference type="InterPro" id="IPR009061">
    <property type="entry name" value="DNA-bd_dom_put_sf"/>
</dbReference>
<feature type="repeat" description="TPR" evidence="3">
    <location>
        <begin position="197"/>
        <end position="230"/>
    </location>
</feature>
<sequence>MTADYRIKDVSRLLGVSEGSLRRWARLGLVACRRQSRQGLAFDFQGLVALRTVKRLRSRGVSLRRIKKCVDTLKRLHPELYEPLAQSRIQEAPTLVLAQRKRRFTPEGQLFLDFEGQEAQRLALPVEQLGRLFFLALEKENLGEWEGAQKIYSLILAIKPDHPDALVNLGNILYRLGFPEGAAAHYAKALEADPRHPEANYNLANILEEQGNLEEAASHYRRALKREPYFPEACFNLARLLERLGDQAGARELWGRYLDLDPEGEWADYIKRRLQKPREDLPENDRPG</sequence>
<gene>
    <name evidence="5" type="ORF">ENW96_14950</name>
</gene>
<protein>
    <submittedName>
        <fullName evidence="5">Tetratricopeptide repeat protein</fullName>
    </submittedName>
</protein>
<comment type="caution">
    <text evidence="5">The sequence shown here is derived from an EMBL/GenBank/DDBJ whole genome shotgun (WGS) entry which is preliminary data.</text>
</comment>
<dbReference type="Pfam" id="PF13432">
    <property type="entry name" value="TPR_16"/>
    <property type="match status" value="1"/>
</dbReference>
<dbReference type="PROSITE" id="PS50293">
    <property type="entry name" value="TPR_REGION"/>
    <property type="match status" value="1"/>
</dbReference>
<dbReference type="CDD" id="cd00592">
    <property type="entry name" value="HTH_MerR-like"/>
    <property type="match status" value="1"/>
</dbReference>
<reference evidence="5" key="1">
    <citation type="journal article" date="2020" name="mSystems">
        <title>Genome- and Community-Level Interaction Insights into Carbon Utilization and Element Cycling Functions of Hydrothermarchaeota in Hydrothermal Sediment.</title>
        <authorList>
            <person name="Zhou Z."/>
            <person name="Liu Y."/>
            <person name="Xu W."/>
            <person name="Pan J."/>
            <person name="Luo Z.H."/>
            <person name="Li M."/>
        </authorList>
    </citation>
    <scope>NUCLEOTIDE SEQUENCE [LARGE SCALE GENOMIC DNA]</scope>
    <source>
        <strain evidence="5">SpSt-897</strain>
    </source>
</reference>
<dbReference type="Pfam" id="PF13411">
    <property type="entry name" value="MerR_1"/>
    <property type="match status" value="1"/>
</dbReference>
<name>A0A7C3V7C6_9BACT</name>
<dbReference type="GO" id="GO:0042802">
    <property type="term" value="F:identical protein binding"/>
    <property type="evidence" value="ECO:0007669"/>
    <property type="project" value="InterPro"/>
</dbReference>
<dbReference type="Gene3D" id="1.10.1660.10">
    <property type="match status" value="1"/>
</dbReference>
<organism evidence="5">
    <name type="scientific">Desulfobacca acetoxidans</name>
    <dbReference type="NCBI Taxonomy" id="60893"/>
    <lineage>
        <taxon>Bacteria</taxon>
        <taxon>Pseudomonadati</taxon>
        <taxon>Thermodesulfobacteriota</taxon>
        <taxon>Desulfobaccia</taxon>
        <taxon>Desulfobaccales</taxon>
        <taxon>Desulfobaccaceae</taxon>
        <taxon>Desulfobacca</taxon>
    </lineage>
</organism>
<dbReference type="PANTHER" id="PTHR44858:SF1">
    <property type="entry name" value="UDP-N-ACETYLGLUCOSAMINE--PEPTIDE N-ACETYLGLUCOSAMINYLTRANSFERASE SPINDLY-RELATED"/>
    <property type="match status" value="1"/>
</dbReference>
<proteinExistence type="predicted"/>
<accession>A0A7C3V7C6</accession>
<dbReference type="GO" id="GO:0003677">
    <property type="term" value="F:DNA binding"/>
    <property type="evidence" value="ECO:0007669"/>
    <property type="project" value="InterPro"/>
</dbReference>
<feature type="repeat" description="TPR" evidence="3">
    <location>
        <begin position="163"/>
        <end position="196"/>
    </location>
</feature>
<dbReference type="PANTHER" id="PTHR44858">
    <property type="entry name" value="TETRATRICOPEPTIDE REPEAT PROTEIN 6"/>
    <property type="match status" value="1"/>
</dbReference>
<dbReference type="EMBL" id="DTMF01000362">
    <property type="protein sequence ID" value="HGF35655.1"/>
    <property type="molecule type" value="Genomic_DNA"/>
</dbReference>
<evidence type="ECO:0000313" key="5">
    <source>
        <dbReference type="EMBL" id="HGF35655.1"/>
    </source>
</evidence>
<dbReference type="SMART" id="SM00422">
    <property type="entry name" value="HTH_MERR"/>
    <property type="match status" value="1"/>
</dbReference>
<evidence type="ECO:0000256" key="1">
    <source>
        <dbReference type="ARBA" id="ARBA00022737"/>
    </source>
</evidence>
<dbReference type="InterPro" id="IPR019734">
    <property type="entry name" value="TPR_rpt"/>
</dbReference>
<keyword evidence="1" id="KW-0677">Repeat</keyword>
<dbReference type="AlphaFoldDB" id="A0A7C3V7C6"/>
<dbReference type="InterPro" id="IPR000551">
    <property type="entry name" value="MerR-type_HTH_dom"/>
</dbReference>
<dbReference type="SMART" id="SM00028">
    <property type="entry name" value="TPR"/>
    <property type="match status" value="4"/>
</dbReference>
<dbReference type="PROSITE" id="PS50005">
    <property type="entry name" value="TPR"/>
    <property type="match status" value="2"/>
</dbReference>
<evidence type="ECO:0000259" key="4">
    <source>
        <dbReference type="SMART" id="SM00422"/>
    </source>
</evidence>
<dbReference type="Gene3D" id="1.25.40.10">
    <property type="entry name" value="Tetratricopeptide repeat domain"/>
    <property type="match status" value="2"/>
</dbReference>
<evidence type="ECO:0000256" key="3">
    <source>
        <dbReference type="PROSITE-ProRule" id="PRU00339"/>
    </source>
</evidence>
<dbReference type="InterPro" id="IPR011990">
    <property type="entry name" value="TPR-like_helical_dom_sf"/>
</dbReference>
<evidence type="ECO:0000256" key="2">
    <source>
        <dbReference type="ARBA" id="ARBA00022803"/>
    </source>
</evidence>
<feature type="domain" description="HTH merR-type" evidence="4">
    <location>
        <begin position="5"/>
        <end position="73"/>
    </location>
</feature>
<dbReference type="Pfam" id="PF07721">
    <property type="entry name" value="TPR_4"/>
    <property type="match status" value="1"/>
</dbReference>
<dbReference type="InterPro" id="IPR011717">
    <property type="entry name" value="TPR-4"/>
</dbReference>
<dbReference type="SUPFAM" id="SSF48452">
    <property type="entry name" value="TPR-like"/>
    <property type="match status" value="1"/>
</dbReference>